<dbReference type="PANTHER" id="PTHR42085:SF8">
    <property type="entry name" value="F-BOX DOMAIN-CONTAINING PROTEIN"/>
    <property type="match status" value="1"/>
</dbReference>
<sequence length="251" mass="28299">MSGQQTPDHDMTASSVDVDTEVFEAIASTLRTKCPWMKSALIDEIAKESTSKVCDKLTTRTTADREDGPKTFLGLPAEIRNIIYEMALKVDDGRTGHFQIRDHNVVHGATAGGHEQRRATERPALLAVNRQLRREAMPVFYAINSFAATVDGFDSEEMERLNIRSWLRAIGTRQAAMIKTFRVLFYNHDHYLARCHTQSWFRASGRPMTRISLCASDIIEVLGLEELGVAPKGIEVKYDDDTDGKTWHKMP</sequence>
<dbReference type="Pfam" id="PF20150">
    <property type="entry name" value="2EXR"/>
    <property type="match status" value="1"/>
</dbReference>
<dbReference type="InterPro" id="IPR045518">
    <property type="entry name" value="2EXR"/>
</dbReference>
<evidence type="ECO:0000313" key="2">
    <source>
        <dbReference type="EMBL" id="UJO22069.1"/>
    </source>
</evidence>
<reference evidence="2" key="2">
    <citation type="journal article" date="2022" name="Microb. Genom.">
        <title>A chromosome-scale genome assembly of the tomato pathogen Cladosporium fulvum reveals a compartmentalized genome architecture and the presence of a dispensable chromosome.</title>
        <authorList>
            <person name="Zaccaron A.Z."/>
            <person name="Chen L.H."/>
            <person name="Samaras A."/>
            <person name="Stergiopoulos I."/>
        </authorList>
    </citation>
    <scope>NUCLEOTIDE SEQUENCE</scope>
    <source>
        <strain evidence="2">Race5_Kim</strain>
    </source>
</reference>
<dbReference type="GeneID" id="71989634"/>
<dbReference type="Proteomes" id="UP000756132">
    <property type="component" value="Chromosome 9"/>
</dbReference>
<evidence type="ECO:0000313" key="3">
    <source>
        <dbReference type="Proteomes" id="UP000756132"/>
    </source>
</evidence>
<dbReference type="OrthoDB" id="3645350at2759"/>
<dbReference type="PANTHER" id="PTHR42085">
    <property type="entry name" value="F-BOX DOMAIN-CONTAINING PROTEIN"/>
    <property type="match status" value="1"/>
</dbReference>
<dbReference type="RefSeq" id="XP_047766435.1">
    <property type="nucleotide sequence ID" value="XM_047908904.1"/>
</dbReference>
<dbReference type="InterPro" id="IPR038883">
    <property type="entry name" value="AN11006-like"/>
</dbReference>
<name>A0A9Q8PGN2_PASFU</name>
<keyword evidence="3" id="KW-1185">Reference proteome</keyword>
<proteinExistence type="predicted"/>
<feature type="domain" description="2EXR" evidence="1">
    <location>
        <begin position="72"/>
        <end position="143"/>
    </location>
</feature>
<protein>
    <recommendedName>
        <fullName evidence="1">2EXR domain-containing protein</fullName>
    </recommendedName>
</protein>
<dbReference type="AlphaFoldDB" id="A0A9Q8PGN2"/>
<organism evidence="2 3">
    <name type="scientific">Passalora fulva</name>
    <name type="common">Tomato leaf mold</name>
    <name type="synonym">Cladosporium fulvum</name>
    <dbReference type="NCBI Taxonomy" id="5499"/>
    <lineage>
        <taxon>Eukaryota</taxon>
        <taxon>Fungi</taxon>
        <taxon>Dikarya</taxon>
        <taxon>Ascomycota</taxon>
        <taxon>Pezizomycotina</taxon>
        <taxon>Dothideomycetes</taxon>
        <taxon>Dothideomycetidae</taxon>
        <taxon>Mycosphaerellales</taxon>
        <taxon>Mycosphaerellaceae</taxon>
        <taxon>Fulvia</taxon>
    </lineage>
</organism>
<accession>A0A9Q8PGN2</accession>
<dbReference type="KEGG" id="ffu:CLAFUR5_09756"/>
<evidence type="ECO:0000259" key="1">
    <source>
        <dbReference type="Pfam" id="PF20150"/>
    </source>
</evidence>
<reference evidence="2" key="1">
    <citation type="submission" date="2021-12" db="EMBL/GenBank/DDBJ databases">
        <authorList>
            <person name="Zaccaron A."/>
            <person name="Stergiopoulos I."/>
        </authorList>
    </citation>
    <scope>NUCLEOTIDE SEQUENCE</scope>
    <source>
        <strain evidence="2">Race5_Kim</strain>
    </source>
</reference>
<gene>
    <name evidence="2" type="ORF">CLAFUR5_09756</name>
</gene>
<dbReference type="EMBL" id="CP090171">
    <property type="protein sequence ID" value="UJO22069.1"/>
    <property type="molecule type" value="Genomic_DNA"/>
</dbReference>